<dbReference type="RefSeq" id="WP_111844385.1">
    <property type="nucleotide sequence ID" value="NZ_UEGI01000006.1"/>
</dbReference>
<name>A0A5C6YYK1_9FLAO</name>
<evidence type="ECO:0000313" key="3">
    <source>
        <dbReference type="Proteomes" id="UP000321497"/>
    </source>
</evidence>
<dbReference type="Proteomes" id="UP000321497">
    <property type="component" value="Unassembled WGS sequence"/>
</dbReference>
<reference evidence="2 3" key="1">
    <citation type="submission" date="2019-08" db="EMBL/GenBank/DDBJ databases">
        <title>Genome of Aequorivita antarctica SW49 (type strain).</title>
        <authorList>
            <person name="Bowman J.P."/>
        </authorList>
    </citation>
    <scope>NUCLEOTIDE SEQUENCE [LARGE SCALE GENOMIC DNA]</scope>
    <source>
        <strain evidence="2 3">SW49</strain>
    </source>
</reference>
<dbReference type="OrthoDB" id="1440808at2"/>
<dbReference type="AlphaFoldDB" id="A0A5C6YYK1"/>
<keyword evidence="3" id="KW-1185">Reference proteome</keyword>
<sequence>MEKNIYIKAMEIGYHSNDGINYFLLKEQLQKALNIKIEKVREYTLVVWFLKNFQTWDVPYNESDIRTDKILYAIKEHTKGNPGDSNSNTIEFERILAKPFYMKGETVKQYLDYLELKEAREQAKDAQVASTKAIKIAYWSVGISAFLALTSIILTLYFSLTAPKPPFDVYINEKPQVWKVPEIYSRDAEHSHSPDNEKD</sequence>
<proteinExistence type="predicted"/>
<evidence type="ECO:0000313" key="2">
    <source>
        <dbReference type="EMBL" id="TXD72706.1"/>
    </source>
</evidence>
<keyword evidence="1" id="KW-0812">Transmembrane</keyword>
<gene>
    <name evidence="2" type="ORF">ESU54_10820</name>
</gene>
<keyword evidence="1" id="KW-0472">Membrane</keyword>
<protein>
    <submittedName>
        <fullName evidence="2">Uncharacterized protein</fullName>
    </submittedName>
</protein>
<feature type="transmembrane region" description="Helical" evidence="1">
    <location>
        <begin position="136"/>
        <end position="160"/>
    </location>
</feature>
<evidence type="ECO:0000256" key="1">
    <source>
        <dbReference type="SAM" id="Phobius"/>
    </source>
</evidence>
<accession>A0A5C6YYK1</accession>
<keyword evidence="1" id="KW-1133">Transmembrane helix</keyword>
<dbReference type="EMBL" id="VORT01000007">
    <property type="protein sequence ID" value="TXD72706.1"/>
    <property type="molecule type" value="Genomic_DNA"/>
</dbReference>
<comment type="caution">
    <text evidence="2">The sequence shown here is derived from an EMBL/GenBank/DDBJ whole genome shotgun (WGS) entry which is preliminary data.</text>
</comment>
<organism evidence="2 3">
    <name type="scientific">Aequorivita antarctica</name>
    <dbReference type="NCBI Taxonomy" id="153266"/>
    <lineage>
        <taxon>Bacteria</taxon>
        <taxon>Pseudomonadati</taxon>
        <taxon>Bacteroidota</taxon>
        <taxon>Flavobacteriia</taxon>
        <taxon>Flavobacteriales</taxon>
        <taxon>Flavobacteriaceae</taxon>
        <taxon>Aequorivita</taxon>
    </lineage>
</organism>